<dbReference type="InterPro" id="IPR036259">
    <property type="entry name" value="MFS_trans_sf"/>
</dbReference>
<feature type="transmembrane region" description="Helical" evidence="7">
    <location>
        <begin position="299"/>
        <end position="322"/>
    </location>
</feature>
<dbReference type="EMBL" id="JAVDQG010000009">
    <property type="protein sequence ID" value="MDR6227466.1"/>
    <property type="molecule type" value="Genomic_DNA"/>
</dbReference>
<feature type="domain" description="Major facilitator superfamily (MFS) profile" evidence="8">
    <location>
        <begin position="11"/>
        <end position="497"/>
    </location>
</feature>
<keyword evidence="4 7" id="KW-0812">Transmembrane</keyword>
<sequence>MTLTETRRNIITAALMVAMFIAAVEVTIVTAAMPTVVGSLGGISLYSWVFSAYMLANTLTVPIYGKLADIHGRKKVFITAILLFVGGSALCGLAQSMEQLVLFRVIQGLGAGGVLPIAVTIVGDLFPFEQRARVQGWFSSMWGLAAIVGPFIGGFTVENFSWRWVFWFNLPLGLLIVWVIFRFLNEKQEREQKSIDYTGAALFVLAVLGLLTATQVVGHQGPSHPAAWILFAVGTAMLLLFYRWEHQVENPFIPLTLFRHPIIASSNLTAFLTGMGMFGVIGFIPLFVQGVLGHSPTLAGLAITPQVLGWSSASVLAGRWLLKHGYRPPILTGVILISLAASAIAFMNQQTPYIWILVCMFVLGFGLGLSMTSCIVAVQNAVNGSERGAATSSQMFSRSMGGAFGMTLLGTVMSFQLKDQMEDYIAQNQADLSAEAIQQLREAQGVTTPEGLAALPGPLAEQIHHFLSQALDATFLTAAIISVIALLSAFLLVPKGSARSLSAHEEA</sequence>
<dbReference type="PANTHER" id="PTHR23501:SF191">
    <property type="entry name" value="VACUOLAR BASIC AMINO ACID TRANSPORTER 4"/>
    <property type="match status" value="1"/>
</dbReference>
<dbReference type="InterPro" id="IPR004638">
    <property type="entry name" value="EmrB-like"/>
</dbReference>
<comment type="caution">
    <text evidence="9">The sequence shown here is derived from an EMBL/GenBank/DDBJ whole genome shotgun (WGS) entry which is preliminary data.</text>
</comment>
<evidence type="ECO:0000256" key="2">
    <source>
        <dbReference type="ARBA" id="ARBA00022448"/>
    </source>
</evidence>
<feature type="transmembrane region" description="Helical" evidence="7">
    <location>
        <begin position="12"/>
        <end position="33"/>
    </location>
</feature>
<feature type="transmembrane region" description="Helical" evidence="7">
    <location>
        <begin position="353"/>
        <end position="378"/>
    </location>
</feature>
<dbReference type="InterPro" id="IPR020846">
    <property type="entry name" value="MFS_dom"/>
</dbReference>
<evidence type="ECO:0000256" key="3">
    <source>
        <dbReference type="ARBA" id="ARBA00022475"/>
    </source>
</evidence>
<dbReference type="Gene3D" id="1.20.1720.10">
    <property type="entry name" value="Multidrug resistance protein D"/>
    <property type="match status" value="1"/>
</dbReference>
<comment type="subcellular location">
    <subcellularLocation>
        <location evidence="1">Cell membrane</location>
        <topology evidence="1">Multi-pass membrane protein</topology>
    </subcellularLocation>
</comment>
<feature type="transmembrane region" description="Helical" evidence="7">
    <location>
        <begin position="262"/>
        <end position="287"/>
    </location>
</feature>
<dbReference type="Gene3D" id="1.20.1250.20">
    <property type="entry name" value="MFS general substrate transporter like domains"/>
    <property type="match status" value="1"/>
</dbReference>
<evidence type="ECO:0000259" key="8">
    <source>
        <dbReference type="PROSITE" id="PS50850"/>
    </source>
</evidence>
<dbReference type="Pfam" id="PF07690">
    <property type="entry name" value="MFS_1"/>
    <property type="match status" value="1"/>
</dbReference>
<evidence type="ECO:0000256" key="5">
    <source>
        <dbReference type="ARBA" id="ARBA00022989"/>
    </source>
</evidence>
<keyword evidence="10" id="KW-1185">Reference proteome</keyword>
<feature type="transmembrane region" description="Helical" evidence="7">
    <location>
        <begin position="164"/>
        <end position="185"/>
    </location>
</feature>
<feature type="transmembrane region" description="Helical" evidence="7">
    <location>
        <begin position="473"/>
        <end position="493"/>
    </location>
</feature>
<feature type="transmembrane region" description="Helical" evidence="7">
    <location>
        <begin position="399"/>
        <end position="417"/>
    </location>
</feature>
<evidence type="ECO:0000256" key="1">
    <source>
        <dbReference type="ARBA" id="ARBA00004651"/>
    </source>
</evidence>
<protein>
    <submittedName>
        <fullName evidence="9">EmrB/QacA subfamily drug resistance transporter</fullName>
    </submittedName>
</protein>
<reference evidence="9 10" key="1">
    <citation type="submission" date="2023-07" db="EMBL/GenBank/DDBJ databases">
        <title>Genomic Encyclopedia of Type Strains, Phase IV (KMG-IV): sequencing the most valuable type-strain genomes for metagenomic binning, comparative biology and taxonomic classification.</title>
        <authorList>
            <person name="Goeker M."/>
        </authorList>
    </citation>
    <scope>NUCLEOTIDE SEQUENCE [LARGE SCALE GENOMIC DNA]</scope>
    <source>
        <strain evidence="9 10">DSM 45903</strain>
    </source>
</reference>
<keyword evidence="6 7" id="KW-0472">Membrane</keyword>
<dbReference type="PRINTS" id="PR01036">
    <property type="entry name" value="TCRTETB"/>
</dbReference>
<feature type="transmembrane region" description="Helical" evidence="7">
    <location>
        <begin position="45"/>
        <end position="64"/>
    </location>
</feature>
<dbReference type="SUPFAM" id="SSF103473">
    <property type="entry name" value="MFS general substrate transporter"/>
    <property type="match status" value="1"/>
</dbReference>
<feature type="transmembrane region" description="Helical" evidence="7">
    <location>
        <begin position="197"/>
        <end position="218"/>
    </location>
</feature>
<feature type="transmembrane region" description="Helical" evidence="7">
    <location>
        <begin position="101"/>
        <end position="122"/>
    </location>
</feature>
<gene>
    <name evidence="9" type="ORF">JOE21_003481</name>
</gene>
<keyword evidence="3" id="KW-1003">Cell membrane</keyword>
<dbReference type="CDD" id="cd17502">
    <property type="entry name" value="MFS_Azr1_MDR_like"/>
    <property type="match status" value="1"/>
</dbReference>
<proteinExistence type="predicted"/>
<dbReference type="PANTHER" id="PTHR23501">
    <property type="entry name" value="MAJOR FACILITATOR SUPERFAMILY"/>
    <property type="match status" value="1"/>
</dbReference>
<evidence type="ECO:0000313" key="10">
    <source>
        <dbReference type="Proteomes" id="UP001185012"/>
    </source>
</evidence>
<organism evidence="9 10">
    <name type="scientific">Desmospora profundinema</name>
    <dbReference type="NCBI Taxonomy" id="1571184"/>
    <lineage>
        <taxon>Bacteria</taxon>
        <taxon>Bacillati</taxon>
        <taxon>Bacillota</taxon>
        <taxon>Bacilli</taxon>
        <taxon>Bacillales</taxon>
        <taxon>Thermoactinomycetaceae</taxon>
        <taxon>Desmospora</taxon>
    </lineage>
</organism>
<feature type="transmembrane region" description="Helical" evidence="7">
    <location>
        <begin position="76"/>
        <end position="95"/>
    </location>
</feature>
<feature type="transmembrane region" description="Helical" evidence="7">
    <location>
        <begin position="224"/>
        <end position="242"/>
    </location>
</feature>
<evidence type="ECO:0000256" key="6">
    <source>
        <dbReference type="ARBA" id="ARBA00023136"/>
    </source>
</evidence>
<name>A0ABU1IS02_9BACL</name>
<dbReference type="NCBIfam" id="TIGR00711">
    <property type="entry name" value="efflux_EmrB"/>
    <property type="match status" value="1"/>
</dbReference>
<evidence type="ECO:0000256" key="4">
    <source>
        <dbReference type="ARBA" id="ARBA00022692"/>
    </source>
</evidence>
<dbReference type="PROSITE" id="PS50850">
    <property type="entry name" value="MFS"/>
    <property type="match status" value="1"/>
</dbReference>
<evidence type="ECO:0000256" key="7">
    <source>
        <dbReference type="SAM" id="Phobius"/>
    </source>
</evidence>
<dbReference type="RefSeq" id="WP_309868513.1">
    <property type="nucleotide sequence ID" value="NZ_JAVDQG010000009.1"/>
</dbReference>
<keyword evidence="2" id="KW-0813">Transport</keyword>
<keyword evidence="5 7" id="KW-1133">Transmembrane helix</keyword>
<dbReference type="Proteomes" id="UP001185012">
    <property type="component" value="Unassembled WGS sequence"/>
</dbReference>
<evidence type="ECO:0000313" key="9">
    <source>
        <dbReference type="EMBL" id="MDR6227466.1"/>
    </source>
</evidence>
<feature type="transmembrane region" description="Helical" evidence="7">
    <location>
        <begin position="134"/>
        <end position="152"/>
    </location>
</feature>
<accession>A0ABU1IS02</accession>
<feature type="transmembrane region" description="Helical" evidence="7">
    <location>
        <begin position="329"/>
        <end position="347"/>
    </location>
</feature>
<dbReference type="InterPro" id="IPR011701">
    <property type="entry name" value="MFS"/>
</dbReference>